<feature type="compositionally biased region" description="Low complexity" evidence="10">
    <location>
        <begin position="97"/>
        <end position="135"/>
    </location>
</feature>
<evidence type="ECO:0000256" key="9">
    <source>
        <dbReference type="PROSITE-ProRule" id="PRU00125"/>
    </source>
</evidence>
<dbReference type="InterPro" id="IPR001781">
    <property type="entry name" value="Znf_LIM"/>
</dbReference>
<keyword evidence="5" id="KW-0677">Repeat</keyword>
<dbReference type="PANTHER" id="PTHR24214">
    <property type="entry name" value="PDZ AND LIM DOMAIN PROTEIN ZASP"/>
    <property type="match status" value="1"/>
</dbReference>
<organism evidence="14">
    <name type="scientific">Nippostrongylus brasiliensis</name>
    <name type="common">Rat hookworm</name>
    <dbReference type="NCBI Taxonomy" id="27835"/>
    <lineage>
        <taxon>Eukaryota</taxon>
        <taxon>Metazoa</taxon>
        <taxon>Ecdysozoa</taxon>
        <taxon>Nematoda</taxon>
        <taxon>Chromadorea</taxon>
        <taxon>Rhabditida</taxon>
        <taxon>Rhabditina</taxon>
        <taxon>Rhabditomorpha</taxon>
        <taxon>Strongyloidea</taxon>
        <taxon>Heligmosomidae</taxon>
        <taxon>Nippostrongylus</taxon>
    </lineage>
</organism>
<keyword evidence="7" id="KW-0965">Cell junction</keyword>
<evidence type="ECO:0000313" key="12">
    <source>
        <dbReference type="EMBL" id="VDL72893.1"/>
    </source>
</evidence>
<evidence type="ECO:0000259" key="11">
    <source>
        <dbReference type="PROSITE" id="PS50023"/>
    </source>
</evidence>
<dbReference type="GO" id="GO:0051371">
    <property type="term" value="F:muscle alpha-actinin binding"/>
    <property type="evidence" value="ECO:0007669"/>
    <property type="project" value="TreeGrafter"/>
</dbReference>
<protein>
    <submittedName>
        <fullName evidence="14">PDZ and LIM domain protein Zasp (inferred by orthology to a D. melanogaster protein)</fullName>
    </submittedName>
</protein>
<dbReference type="GO" id="GO:0005912">
    <property type="term" value="C:adherens junction"/>
    <property type="evidence" value="ECO:0007669"/>
    <property type="project" value="TreeGrafter"/>
</dbReference>
<dbReference type="EMBL" id="UYSL01020122">
    <property type="protein sequence ID" value="VDL72893.1"/>
    <property type="molecule type" value="Genomic_DNA"/>
</dbReference>
<dbReference type="GO" id="GO:0061061">
    <property type="term" value="P:muscle structure development"/>
    <property type="evidence" value="ECO:0007669"/>
    <property type="project" value="TreeGrafter"/>
</dbReference>
<dbReference type="FunFam" id="2.10.110.10:FF:000060">
    <property type="entry name" value="Uncharacterized protein, isoform Z"/>
    <property type="match status" value="1"/>
</dbReference>
<evidence type="ECO:0000256" key="10">
    <source>
        <dbReference type="SAM" id="MobiDB-lite"/>
    </source>
</evidence>
<dbReference type="PANTHER" id="PTHR24214:SF38">
    <property type="entry name" value="PDZ AND LIM DOMAIN PROTEIN ZASP-RELATED"/>
    <property type="match status" value="1"/>
</dbReference>
<feature type="domain" description="LIM zinc-binding" evidence="11">
    <location>
        <begin position="860"/>
        <end position="914"/>
    </location>
</feature>
<evidence type="ECO:0000256" key="6">
    <source>
        <dbReference type="ARBA" id="ARBA00022833"/>
    </source>
</evidence>
<evidence type="ECO:0000256" key="7">
    <source>
        <dbReference type="ARBA" id="ARBA00022949"/>
    </source>
</evidence>
<comment type="subcellular location">
    <subcellularLocation>
        <location evidence="1">Cell junction</location>
    </subcellularLocation>
    <subcellularLocation>
        <location evidence="2">Cytoplasm</location>
    </subcellularLocation>
</comment>
<evidence type="ECO:0000313" key="13">
    <source>
        <dbReference type="Proteomes" id="UP000271162"/>
    </source>
</evidence>
<dbReference type="GO" id="GO:0031941">
    <property type="term" value="C:filamentous actin"/>
    <property type="evidence" value="ECO:0007669"/>
    <property type="project" value="TreeGrafter"/>
</dbReference>
<keyword evidence="6 9" id="KW-0862">Zinc</keyword>
<dbReference type="GO" id="GO:0046872">
    <property type="term" value="F:metal ion binding"/>
    <property type="evidence" value="ECO:0007669"/>
    <property type="project" value="UniProtKB-KW"/>
</dbReference>
<dbReference type="GO" id="GO:0003779">
    <property type="term" value="F:actin binding"/>
    <property type="evidence" value="ECO:0007669"/>
    <property type="project" value="TreeGrafter"/>
</dbReference>
<dbReference type="SUPFAM" id="SSF57716">
    <property type="entry name" value="Glucocorticoid receptor-like (DNA-binding domain)"/>
    <property type="match status" value="2"/>
</dbReference>
<keyword evidence="4 9" id="KW-0479">Metal-binding</keyword>
<reference evidence="12 13" key="2">
    <citation type="submission" date="2018-11" db="EMBL/GenBank/DDBJ databases">
        <authorList>
            <consortium name="Pathogen Informatics"/>
        </authorList>
    </citation>
    <scope>NUCLEOTIDE SEQUENCE [LARGE SCALE GENOMIC DNA]</scope>
</reference>
<dbReference type="CDD" id="cd09461">
    <property type="entry name" value="LIM3_Enigma_like_1"/>
    <property type="match status" value="1"/>
</dbReference>
<accession>A0A0N4Y135</accession>
<proteinExistence type="predicted"/>
<evidence type="ECO:0000256" key="5">
    <source>
        <dbReference type="ARBA" id="ARBA00022737"/>
    </source>
</evidence>
<reference evidence="14" key="1">
    <citation type="submission" date="2016-03" db="UniProtKB">
        <authorList>
            <consortium name="WormBaseParasite"/>
        </authorList>
    </citation>
    <scope>IDENTIFICATION</scope>
</reference>
<keyword evidence="8 9" id="KW-0440">LIM domain</keyword>
<feature type="compositionally biased region" description="Pro residues" evidence="10">
    <location>
        <begin position="136"/>
        <end position="149"/>
    </location>
</feature>
<dbReference type="PROSITE" id="PS00478">
    <property type="entry name" value="LIM_DOMAIN_1"/>
    <property type="match status" value="1"/>
</dbReference>
<dbReference type="STRING" id="27835.A0A0N4Y135"/>
<evidence type="ECO:0000256" key="4">
    <source>
        <dbReference type="ARBA" id="ARBA00022723"/>
    </source>
</evidence>
<dbReference type="GO" id="GO:0001725">
    <property type="term" value="C:stress fiber"/>
    <property type="evidence" value="ECO:0007669"/>
    <property type="project" value="TreeGrafter"/>
</dbReference>
<sequence>MLRRPIELRSSRHLKDIISTDISTPPQHLKISPTAAHPVRPADGGRAFYQPEVMARRPLSVSPTPQQTTTHVHYGTPKTHGTLSPSLRGVPSSVNYGVGHHTTTTSSSATVTARPVQVHQQHQPQQHVIPVQQHSPNPPPMPSNPPPESRVPASVRGAVSPRRATKPSRQWPPEKRLPTIRFWQIDPATQYKEEKEDEPTSLQELIEAGDKENSSTGKSGTRKKKTTCALPQIAEAKVFERETAVKSISVVIEDNDRKSQTEICQSSPSTKPIIQNGIHWTIVHGPSSPELRAQYPREDPEVPERPVQLASEVNFIVPSTECNSDDVPPKNNLDCLHPPETIDSSTSPIPTIELPRRRSGTSDSSGIIRALSPVPFKRTPSPIRPMTEEEPTYRLDVAASNFDSGVSLVGVNTTPRPFTTRTCSPSPVPTVEQKPQRTKPLKKVDFSKATIIPEPWSDACDVVDEADILAQESPISPMPVVFPTDKEVTYDGDESELYDNKSDVASTTEMETVDEHEQWMREELELARKEELAELGNGVSSKEEWRQQAMSLLNDDTQMERDIAMVAALNERLQGLKDMEESDRLKAIECIERHQSNLEDQQDQLSALLDSAIAFLKNLGTSQATSASPNLSSPNAKDEGVCLENNVSELSTGRFKGPGDVISETLERICADDGQSFARSTFEQHTEQRTTTGGPPAGPPPPAKPVESRTHSSMSNTGGRVPFCEACKQQIRQVLSTEEGAFVLATGLAWCPDHFVCAYRGCGRRLLECGFVEENGSKYCEGEFFISLANSRCFEAHIAPRCSKCSKPIISDCVNAMQKKWHPTCFTCAHCYKPFGNAAFYLENGLPYCEQDWNMLFTTKCVSCKYPIEAGDRWVEALGNAYHSNCFNCTRCHSNLEGESFFAKNGQPYCKMHA</sequence>
<dbReference type="AlphaFoldDB" id="A0A0N4Y135"/>
<evidence type="ECO:0000313" key="14">
    <source>
        <dbReference type="WBParaSite" id="NBR_0000930301-mRNA-1"/>
    </source>
</evidence>
<dbReference type="PROSITE" id="PS50023">
    <property type="entry name" value="LIM_DOMAIN_2"/>
    <property type="match status" value="2"/>
</dbReference>
<feature type="region of interest" description="Disordered" evidence="10">
    <location>
        <begin position="417"/>
        <end position="437"/>
    </location>
</feature>
<dbReference type="InterPro" id="IPR050604">
    <property type="entry name" value="PDZ-LIM_domain"/>
</dbReference>
<dbReference type="SMART" id="SM00132">
    <property type="entry name" value="LIM"/>
    <property type="match status" value="3"/>
</dbReference>
<keyword evidence="3" id="KW-0963">Cytoplasm</keyword>
<dbReference type="Pfam" id="PF00412">
    <property type="entry name" value="LIM"/>
    <property type="match status" value="2"/>
</dbReference>
<feature type="compositionally biased region" description="Polar residues" evidence="10">
    <location>
        <begin position="61"/>
        <end position="71"/>
    </location>
</feature>
<feature type="region of interest" description="Disordered" evidence="10">
    <location>
        <begin position="59"/>
        <end position="174"/>
    </location>
</feature>
<evidence type="ECO:0000256" key="1">
    <source>
        <dbReference type="ARBA" id="ARBA00004282"/>
    </source>
</evidence>
<evidence type="ECO:0000256" key="8">
    <source>
        <dbReference type="ARBA" id="ARBA00023038"/>
    </source>
</evidence>
<dbReference type="FunFam" id="2.10.110.10:FF:000069">
    <property type="entry name" value="Uncharacterized protein, isoform Z"/>
    <property type="match status" value="1"/>
</dbReference>
<dbReference type="WBParaSite" id="NBR_0000930301-mRNA-1">
    <property type="protein sequence ID" value="NBR_0000930301-mRNA-1"/>
    <property type="gene ID" value="NBR_0000930301"/>
</dbReference>
<feature type="domain" description="LIM zinc-binding" evidence="11">
    <location>
        <begin position="800"/>
        <end position="859"/>
    </location>
</feature>
<feature type="region of interest" description="Disordered" evidence="10">
    <location>
        <begin position="680"/>
        <end position="717"/>
    </location>
</feature>
<dbReference type="OMA" id="KEEWRQQ"/>
<dbReference type="GO" id="GO:0030036">
    <property type="term" value="P:actin cytoskeleton organization"/>
    <property type="evidence" value="ECO:0007669"/>
    <property type="project" value="TreeGrafter"/>
</dbReference>
<dbReference type="GO" id="GO:0030018">
    <property type="term" value="C:Z disc"/>
    <property type="evidence" value="ECO:0007669"/>
    <property type="project" value="TreeGrafter"/>
</dbReference>
<dbReference type="Proteomes" id="UP000271162">
    <property type="component" value="Unassembled WGS sequence"/>
</dbReference>
<dbReference type="FunFam" id="2.10.110.10:FF:000008">
    <property type="entry name" value="Paxillin isoform 1"/>
    <property type="match status" value="1"/>
</dbReference>
<gene>
    <name evidence="12" type="ORF">NBR_LOCUS9304</name>
</gene>
<evidence type="ECO:0000256" key="2">
    <source>
        <dbReference type="ARBA" id="ARBA00004496"/>
    </source>
</evidence>
<name>A0A0N4Y135_NIPBR</name>
<keyword evidence="13" id="KW-1185">Reference proteome</keyword>
<evidence type="ECO:0000256" key="3">
    <source>
        <dbReference type="ARBA" id="ARBA00022490"/>
    </source>
</evidence>
<dbReference type="Gene3D" id="2.10.110.10">
    <property type="entry name" value="Cysteine Rich Protein"/>
    <property type="match status" value="3"/>
</dbReference>
<feature type="region of interest" description="Disordered" evidence="10">
    <location>
        <begin position="339"/>
        <end position="367"/>
    </location>
</feature>